<feature type="region of interest" description="Disordered" evidence="1">
    <location>
        <begin position="418"/>
        <end position="565"/>
    </location>
</feature>
<name>A0ABR1WYA1_9PEZI</name>
<keyword evidence="3" id="KW-1185">Reference proteome</keyword>
<dbReference type="GeneID" id="92040471"/>
<feature type="compositionally biased region" description="Low complexity" evidence="1">
    <location>
        <begin position="424"/>
        <end position="436"/>
    </location>
</feature>
<protein>
    <submittedName>
        <fullName evidence="2">Uncharacterized protein</fullName>
    </submittedName>
</protein>
<dbReference type="EMBL" id="JAQQWN010000004">
    <property type="protein sequence ID" value="KAK8088135.1"/>
    <property type="molecule type" value="Genomic_DNA"/>
</dbReference>
<feature type="region of interest" description="Disordered" evidence="1">
    <location>
        <begin position="310"/>
        <end position="388"/>
    </location>
</feature>
<dbReference type="RefSeq" id="XP_066671029.1">
    <property type="nucleotide sequence ID" value="XM_066807411.1"/>
</dbReference>
<evidence type="ECO:0000313" key="3">
    <source>
        <dbReference type="Proteomes" id="UP001433268"/>
    </source>
</evidence>
<evidence type="ECO:0000313" key="2">
    <source>
        <dbReference type="EMBL" id="KAK8088135.1"/>
    </source>
</evidence>
<feature type="region of interest" description="Disordered" evidence="1">
    <location>
        <begin position="227"/>
        <end position="248"/>
    </location>
</feature>
<feature type="compositionally biased region" description="Basic and acidic residues" evidence="1">
    <location>
        <begin position="556"/>
        <end position="565"/>
    </location>
</feature>
<feature type="compositionally biased region" description="Basic and acidic residues" evidence="1">
    <location>
        <begin position="318"/>
        <end position="328"/>
    </location>
</feature>
<evidence type="ECO:0000256" key="1">
    <source>
        <dbReference type="SAM" id="MobiDB-lite"/>
    </source>
</evidence>
<sequence>MPGIGGLVRPTMNLRAATVTSAAASTPPGPTPQTTPPPQRMLLALASASESFVLGVDTCVFTSESTLTCSAGYCTNIGDHRGCCTGSPADCSASIWTTCRGYTDGGAGGYCGAHTLCCAAALPACMTYYFTTDREPGVTFTNVGCGTSAMYGQMYPFPPELIPTTSDEEYHSATDLTVNPIDTSGSDANNKTQSTSPTGAIVAILAFVLLARRRRRQQITKELISAPTVYSPTAPPPEKSGGGGAGRSSLRTRLRLSTIPEQNSPLPTSPMLSRYKSARRSYGPDWPLGSADPLESHPIVLPTAPVSASAATSSASVDLEKRLSDPRRGSAPQLQIPVFPATRLSPAPPPKSPIGGGGASSSQQQQQYIPPAPAPSSPGGMLQSPRLSFAPPASPIDAAFNIEVAKRVSIIDGAAASAVSVGPTNSSSSTTNNRNSHIPPRPSNTIRTSTKPAPRNSVYQQQQQQQQAPDDGSVSPIEQSPVEGGSDGGGSIGNPKRLSLVSAPSVRDSRFVVGAAGDELVSPVSPDDDEEGRGGGERGGGMDSGRVSPVTVSPMESRRSSLDHQ</sequence>
<gene>
    <name evidence="2" type="ORF">PG997_003096</name>
</gene>
<proteinExistence type="predicted"/>
<feature type="compositionally biased region" description="Low complexity" evidence="1">
    <location>
        <begin position="360"/>
        <end position="369"/>
    </location>
</feature>
<accession>A0ABR1WYA1</accession>
<comment type="caution">
    <text evidence="2">The sequence shown here is derived from an EMBL/GenBank/DDBJ whole genome shotgun (WGS) entry which is preliminary data.</text>
</comment>
<dbReference type="Proteomes" id="UP001433268">
    <property type="component" value="Unassembled WGS sequence"/>
</dbReference>
<organism evidence="2 3">
    <name type="scientific">Apiospora hydei</name>
    <dbReference type="NCBI Taxonomy" id="1337664"/>
    <lineage>
        <taxon>Eukaryota</taxon>
        <taxon>Fungi</taxon>
        <taxon>Dikarya</taxon>
        <taxon>Ascomycota</taxon>
        <taxon>Pezizomycotina</taxon>
        <taxon>Sordariomycetes</taxon>
        <taxon>Xylariomycetidae</taxon>
        <taxon>Amphisphaeriales</taxon>
        <taxon>Apiosporaceae</taxon>
        <taxon>Apiospora</taxon>
    </lineage>
</organism>
<reference evidence="2 3" key="1">
    <citation type="submission" date="2023-01" db="EMBL/GenBank/DDBJ databases">
        <title>Analysis of 21 Apiospora genomes using comparative genomics revels a genus with tremendous synthesis potential of carbohydrate active enzymes and secondary metabolites.</title>
        <authorList>
            <person name="Sorensen T."/>
        </authorList>
    </citation>
    <scope>NUCLEOTIDE SEQUENCE [LARGE SCALE GENOMIC DNA]</scope>
    <source>
        <strain evidence="2 3">CBS 114990</strain>
    </source>
</reference>